<evidence type="ECO:0000313" key="3">
    <source>
        <dbReference type="Proteomes" id="UP000682733"/>
    </source>
</evidence>
<dbReference type="Proteomes" id="UP000682733">
    <property type="component" value="Unassembled WGS sequence"/>
</dbReference>
<dbReference type="AlphaFoldDB" id="A0A8S2IQT2"/>
<protein>
    <submittedName>
        <fullName evidence="2">Uncharacterized protein</fullName>
    </submittedName>
</protein>
<reference evidence="2" key="1">
    <citation type="submission" date="2021-02" db="EMBL/GenBank/DDBJ databases">
        <authorList>
            <person name="Nowell W R."/>
        </authorList>
    </citation>
    <scope>NUCLEOTIDE SEQUENCE</scope>
</reference>
<comment type="caution">
    <text evidence="2">The sequence shown here is derived from an EMBL/GenBank/DDBJ whole genome shotgun (WGS) entry which is preliminary data.</text>
</comment>
<dbReference type="EMBL" id="CAJOBA010006503">
    <property type="protein sequence ID" value="CAF3774593.1"/>
    <property type="molecule type" value="Genomic_DNA"/>
</dbReference>
<name>A0A8S2IQT2_9BILA</name>
<evidence type="ECO:0000313" key="1">
    <source>
        <dbReference type="EMBL" id="CAF1005463.1"/>
    </source>
</evidence>
<proteinExistence type="predicted"/>
<sequence length="227" mass="25222">MLFQDEYPLQFLPFHVHNVLIDTSVLPSNIMSLHDDKFIDFVKAEAGDAAAALLEVQGQHYSISIQNDLDGVLKGNIKCCCEKWLSLTLRRGKFQMSNFYRHLQGLRNGNICNAMKEMINNSQSTSSLSTNNQQPFTTPDNVPQQILSPNLVPTISPLVTVPSISTSSTLSSVSISTEDESIRKPSSSLVTKRQTLLGHMCPCGSERGKPNPCYQMKQYYSRGADYA</sequence>
<evidence type="ECO:0000313" key="2">
    <source>
        <dbReference type="EMBL" id="CAF3774593.1"/>
    </source>
</evidence>
<dbReference type="EMBL" id="CAJNOK010006496">
    <property type="protein sequence ID" value="CAF1005463.1"/>
    <property type="molecule type" value="Genomic_DNA"/>
</dbReference>
<gene>
    <name evidence="1" type="ORF">OVA965_LOCUS14774</name>
    <name evidence="2" type="ORF">TMI583_LOCUS14777</name>
</gene>
<dbReference type="Proteomes" id="UP000677228">
    <property type="component" value="Unassembled WGS sequence"/>
</dbReference>
<accession>A0A8S2IQT2</accession>
<organism evidence="2 3">
    <name type="scientific">Didymodactylos carnosus</name>
    <dbReference type="NCBI Taxonomy" id="1234261"/>
    <lineage>
        <taxon>Eukaryota</taxon>
        <taxon>Metazoa</taxon>
        <taxon>Spiralia</taxon>
        <taxon>Gnathifera</taxon>
        <taxon>Rotifera</taxon>
        <taxon>Eurotatoria</taxon>
        <taxon>Bdelloidea</taxon>
        <taxon>Philodinida</taxon>
        <taxon>Philodinidae</taxon>
        <taxon>Didymodactylos</taxon>
    </lineage>
</organism>